<evidence type="ECO:0000256" key="1">
    <source>
        <dbReference type="SAM" id="MobiDB-lite"/>
    </source>
</evidence>
<dbReference type="CDD" id="cd22160">
    <property type="entry name" value="F-box_AtFBL13-like"/>
    <property type="match status" value="1"/>
</dbReference>
<evidence type="ECO:0000313" key="3">
    <source>
        <dbReference type="EnsemblPlants" id="OMERI07G08710.1"/>
    </source>
</evidence>
<dbReference type="Gene3D" id="3.80.10.10">
    <property type="entry name" value="Ribonuclease Inhibitor"/>
    <property type="match status" value="1"/>
</dbReference>
<organism evidence="3">
    <name type="scientific">Oryza meridionalis</name>
    <dbReference type="NCBI Taxonomy" id="40149"/>
    <lineage>
        <taxon>Eukaryota</taxon>
        <taxon>Viridiplantae</taxon>
        <taxon>Streptophyta</taxon>
        <taxon>Embryophyta</taxon>
        <taxon>Tracheophyta</taxon>
        <taxon>Spermatophyta</taxon>
        <taxon>Magnoliopsida</taxon>
        <taxon>Liliopsida</taxon>
        <taxon>Poales</taxon>
        <taxon>Poaceae</taxon>
        <taxon>BOP clade</taxon>
        <taxon>Oryzoideae</taxon>
        <taxon>Oryzeae</taxon>
        <taxon>Oryzinae</taxon>
        <taxon>Oryza</taxon>
    </lineage>
</organism>
<dbReference type="EnsemblPlants" id="OMERI07G08710.1">
    <property type="protein sequence ID" value="OMERI07G08710.1"/>
    <property type="gene ID" value="OMERI07G08710"/>
</dbReference>
<feature type="region of interest" description="Disordered" evidence="1">
    <location>
        <begin position="1"/>
        <end position="44"/>
    </location>
</feature>
<dbReference type="SUPFAM" id="SSF52047">
    <property type="entry name" value="RNI-like"/>
    <property type="match status" value="1"/>
</dbReference>
<dbReference type="eggNOG" id="ENOG502RRNZ">
    <property type="taxonomic scope" value="Eukaryota"/>
</dbReference>
<protein>
    <recommendedName>
        <fullName evidence="2">F-box domain-containing protein</fullName>
    </recommendedName>
</protein>
<dbReference type="InterPro" id="IPR055411">
    <property type="entry name" value="LRR_FXL15/At3g58940/PEG3-like"/>
</dbReference>
<dbReference type="InterPro" id="IPR001810">
    <property type="entry name" value="F-box_dom"/>
</dbReference>
<reference evidence="3" key="2">
    <citation type="submission" date="2018-05" db="EMBL/GenBank/DDBJ databases">
        <title>OmerRS3 (Oryza meridionalis Reference Sequence Version 3).</title>
        <authorList>
            <person name="Zhang J."/>
            <person name="Kudrna D."/>
            <person name="Lee S."/>
            <person name="Talag J."/>
            <person name="Welchert J."/>
            <person name="Wing R.A."/>
        </authorList>
    </citation>
    <scope>NUCLEOTIDE SEQUENCE [LARGE SCALE GENOMIC DNA]</scope>
    <source>
        <strain evidence="3">cv. OR44</strain>
    </source>
</reference>
<dbReference type="PROSITE" id="PS50181">
    <property type="entry name" value="FBOX"/>
    <property type="match status" value="1"/>
</dbReference>
<dbReference type="Pfam" id="PF24758">
    <property type="entry name" value="LRR_At5g56370"/>
    <property type="match status" value="1"/>
</dbReference>
<dbReference type="InterPro" id="IPR053781">
    <property type="entry name" value="F-box_AtFBL13-like"/>
</dbReference>
<feature type="domain" description="F-box" evidence="2">
    <location>
        <begin position="46"/>
        <end position="95"/>
    </location>
</feature>
<dbReference type="PANTHER" id="PTHR32141">
    <property type="match status" value="1"/>
</dbReference>
<reference evidence="3" key="1">
    <citation type="submission" date="2015-04" db="UniProtKB">
        <authorList>
            <consortium name="EnsemblPlants"/>
        </authorList>
    </citation>
    <scope>IDENTIFICATION</scope>
</reference>
<dbReference type="HOGENOM" id="CLU_023151_0_1_1"/>
<dbReference type="Gramene" id="OMERI07G08710.1">
    <property type="protein sequence ID" value="OMERI07G08710.1"/>
    <property type="gene ID" value="OMERI07G08710"/>
</dbReference>
<dbReference type="Pfam" id="PF00646">
    <property type="entry name" value="F-box"/>
    <property type="match status" value="1"/>
</dbReference>
<dbReference type="InterPro" id="IPR036047">
    <property type="entry name" value="F-box-like_dom_sf"/>
</dbReference>
<proteinExistence type="predicted"/>
<dbReference type="InterPro" id="IPR055302">
    <property type="entry name" value="F-box_dom-containing"/>
</dbReference>
<dbReference type="InterPro" id="IPR032675">
    <property type="entry name" value="LRR_dom_sf"/>
</dbReference>
<keyword evidence="4" id="KW-1185">Reference proteome</keyword>
<accession>A0A0E0EA57</accession>
<sequence length="482" mass="54467">MGEAGRSPKRRRPGAPEIGDAEEESPAAVAAAEEGDPPGAQEEEGVDYISNLPDAILGDIVSRLPTKDAGSTQILASRWRHIWRSAPLNLDYSGLSAEKDALAGVVSRILSTHPGPCLRLCDPAHHLLDRPDAVDAWFRSAALDNLNELEFFSDRYCCDVEPPPPSTFRFNSTLRVATIGTCHLPDATLQTLQFPQLTHLGLEDVTISEGSLRNLIASCPVLECLLLIRSISFPCLRINSPSLRSIGVRINDDYRIQHLRDLIIEDAPLIEKLVNLVVRNNPYVKIISAPKLETVGCLYHESYEPARSRFTFGNTVIKGVMNESLTEVARNMKIVALSVYQLNVDNVVDLMRCFPCLEKLYFKSCQWPVKNQWRRKYRNLIKSLDIRIKTVVLENYRGIWSHAHFAQFFVLNARLLESMKFVVSREDYYEGFVAKQHRMLQLDKRASRGAHFNFTTDRCCHQGADIEHVQDLTFTDPFDCRC</sequence>
<dbReference type="AlphaFoldDB" id="A0A0E0EA57"/>
<dbReference type="PANTHER" id="PTHR32141:SF144">
    <property type="entry name" value="OS07G0277500 PROTEIN"/>
    <property type="match status" value="1"/>
</dbReference>
<dbReference type="STRING" id="40149.A0A0E0EA57"/>
<name>A0A0E0EA57_9ORYZ</name>
<dbReference type="SUPFAM" id="SSF81383">
    <property type="entry name" value="F-box domain"/>
    <property type="match status" value="1"/>
</dbReference>
<feature type="compositionally biased region" description="Acidic residues" evidence="1">
    <location>
        <begin position="33"/>
        <end position="44"/>
    </location>
</feature>
<dbReference type="Proteomes" id="UP000008021">
    <property type="component" value="Chromosome 7"/>
</dbReference>
<evidence type="ECO:0000313" key="4">
    <source>
        <dbReference type="Proteomes" id="UP000008021"/>
    </source>
</evidence>
<evidence type="ECO:0000259" key="2">
    <source>
        <dbReference type="PROSITE" id="PS50181"/>
    </source>
</evidence>